<protein>
    <recommendedName>
        <fullName evidence="3">HNH endonuclease 5 domain-containing protein</fullName>
    </recommendedName>
</protein>
<evidence type="ECO:0000313" key="1">
    <source>
        <dbReference type="EMBL" id="AMC10273.1"/>
    </source>
</evidence>
<reference evidence="1 2" key="2">
    <citation type="journal article" date="2016" name="Int. J. Syst. Evol. Microbiol.">
        <title>Lutibacter profundi sp. nov., isolated from a deep-sea hydrothermal system on the Arctic Mid-Ocean Ridge and emended description of the genus Lutibacter.</title>
        <authorList>
            <person name="Le Moine Bauer S."/>
            <person name="Roalkvam I."/>
            <person name="Steen I.H."/>
            <person name="Dahle H."/>
        </authorList>
    </citation>
    <scope>NUCLEOTIDE SEQUENCE [LARGE SCALE GENOMIC DNA]</scope>
    <source>
        <strain evidence="1 2">LP1</strain>
    </source>
</reference>
<reference evidence="2" key="1">
    <citation type="submission" date="2015-12" db="EMBL/GenBank/DDBJ databases">
        <title>Complete genome sequence of Lutibacter profundus strain LP1.</title>
        <authorList>
            <person name="Wissuwa J."/>
            <person name="Le Moine Bauer S."/>
            <person name="Stokke R."/>
            <person name="Dahle H."/>
            <person name="Steen I.H."/>
        </authorList>
    </citation>
    <scope>NUCLEOTIDE SEQUENCE [LARGE SCALE GENOMIC DNA]</scope>
    <source>
        <strain evidence="2">LP1</strain>
    </source>
</reference>
<evidence type="ECO:0008006" key="3">
    <source>
        <dbReference type="Google" id="ProtNLM"/>
    </source>
</evidence>
<accession>A0A0X8G567</accession>
<name>A0A0X8G567_9FLAO</name>
<keyword evidence="2" id="KW-1185">Reference proteome</keyword>
<sequence>MTELIYEVDTFDKVYNLISNSLDIQLDKYDFQLCRFCGENNPDKFKSVAHIIPELTGNKELKYFNECDNCNNKFSKYENDLQLFGGIKNILAGIKGKKYPKHKDYKHYFQAYNSKNGVIFKSLKETGALDFSDEKISIKSETQKFKPRYIQKAFVKIALSLLPKNELKKLTKTIEWLNNPNDDFTPSNHPMFLLIERENNIPLRKPLALVYKRINDSNSPEFTLVFHYSFFSYQLFIPFNENDENLDYSKLILPLNPGVITDNKNFKEVAFNHYYMTTLKKSRLTDYFDRLTK</sequence>
<evidence type="ECO:0000313" key="2">
    <source>
        <dbReference type="Proteomes" id="UP000059672"/>
    </source>
</evidence>
<dbReference type="AlphaFoldDB" id="A0A0X8G567"/>
<proteinExistence type="predicted"/>
<dbReference type="EMBL" id="CP013355">
    <property type="protein sequence ID" value="AMC10273.1"/>
    <property type="molecule type" value="Genomic_DNA"/>
</dbReference>
<dbReference type="STRING" id="1622118.Lupro_02940"/>
<organism evidence="1 2">
    <name type="scientific">Lutibacter profundi</name>
    <dbReference type="NCBI Taxonomy" id="1622118"/>
    <lineage>
        <taxon>Bacteria</taxon>
        <taxon>Pseudomonadati</taxon>
        <taxon>Bacteroidota</taxon>
        <taxon>Flavobacteriia</taxon>
        <taxon>Flavobacteriales</taxon>
        <taxon>Flavobacteriaceae</taxon>
        <taxon>Lutibacter</taxon>
    </lineage>
</organism>
<dbReference type="KEGG" id="lut:Lupro_02940"/>
<gene>
    <name evidence="1" type="ORF">Lupro_02940</name>
</gene>
<dbReference type="Proteomes" id="UP000059672">
    <property type="component" value="Chromosome"/>
</dbReference>